<dbReference type="GeneID" id="63843799"/>
<keyword evidence="2" id="KW-1185">Reference proteome</keyword>
<dbReference type="Proteomes" id="UP000800039">
    <property type="component" value="Unassembled WGS sequence"/>
</dbReference>
<protein>
    <submittedName>
        <fullName evidence="1">Uncharacterized protein</fullName>
    </submittedName>
</protein>
<proteinExistence type="predicted"/>
<dbReference type="RefSeq" id="XP_040788083.1">
    <property type="nucleotide sequence ID" value="XM_040926548.1"/>
</dbReference>
<evidence type="ECO:0000313" key="1">
    <source>
        <dbReference type="EMBL" id="KAF1845520.1"/>
    </source>
</evidence>
<evidence type="ECO:0000313" key="2">
    <source>
        <dbReference type="Proteomes" id="UP000800039"/>
    </source>
</evidence>
<dbReference type="EMBL" id="ML976616">
    <property type="protein sequence ID" value="KAF1845520.1"/>
    <property type="molecule type" value="Genomic_DNA"/>
</dbReference>
<organism evidence="1 2">
    <name type="scientific">Cucurbitaria berberidis CBS 394.84</name>
    <dbReference type="NCBI Taxonomy" id="1168544"/>
    <lineage>
        <taxon>Eukaryota</taxon>
        <taxon>Fungi</taxon>
        <taxon>Dikarya</taxon>
        <taxon>Ascomycota</taxon>
        <taxon>Pezizomycotina</taxon>
        <taxon>Dothideomycetes</taxon>
        <taxon>Pleosporomycetidae</taxon>
        <taxon>Pleosporales</taxon>
        <taxon>Pleosporineae</taxon>
        <taxon>Cucurbitariaceae</taxon>
        <taxon>Cucurbitaria</taxon>
    </lineage>
</organism>
<name>A0A9P4GH85_9PLEO</name>
<dbReference type="AlphaFoldDB" id="A0A9P4GH85"/>
<accession>A0A9P4GH85</accession>
<reference evidence="1" key="1">
    <citation type="submission" date="2020-01" db="EMBL/GenBank/DDBJ databases">
        <authorList>
            <consortium name="DOE Joint Genome Institute"/>
            <person name="Haridas S."/>
            <person name="Albert R."/>
            <person name="Binder M."/>
            <person name="Bloem J."/>
            <person name="Labutti K."/>
            <person name="Salamov A."/>
            <person name="Andreopoulos B."/>
            <person name="Baker S.E."/>
            <person name="Barry K."/>
            <person name="Bills G."/>
            <person name="Bluhm B.H."/>
            <person name="Cannon C."/>
            <person name="Castanera R."/>
            <person name="Culley D.E."/>
            <person name="Daum C."/>
            <person name="Ezra D."/>
            <person name="Gonzalez J.B."/>
            <person name="Henrissat B."/>
            <person name="Kuo A."/>
            <person name="Liang C."/>
            <person name="Lipzen A."/>
            <person name="Lutzoni F."/>
            <person name="Magnuson J."/>
            <person name="Mondo S."/>
            <person name="Nolan M."/>
            <person name="Ohm R."/>
            <person name="Pangilinan J."/>
            <person name="Park H.-J."/>
            <person name="Ramirez L."/>
            <person name="Alfaro M."/>
            <person name="Sun H."/>
            <person name="Tritt A."/>
            <person name="Yoshinaga Y."/>
            <person name="Zwiers L.-H."/>
            <person name="Turgeon B.G."/>
            <person name="Goodwin S.B."/>
            <person name="Spatafora J.W."/>
            <person name="Crous P.W."/>
            <person name="Grigoriev I.V."/>
        </authorList>
    </citation>
    <scope>NUCLEOTIDE SEQUENCE</scope>
    <source>
        <strain evidence="1">CBS 394.84</strain>
    </source>
</reference>
<dbReference type="OrthoDB" id="3797750at2759"/>
<sequence>MSSFTKVKLCCPSADKGLPNVSITTSNGYDYCVQHIGALLGIDQPIWVYTLQQESVDDFSILKNGQTLLVATDYFEKPLSDSNNDVLVVTEGAAKRAWAALSRVQKRDHVATLLYSETSVTGDKTYLTVPGSVVTASIATILAGDTLASTPAEPTSSIDACVAIIKENWNMGLDEFLGFQGMIKPYGPVQSWNSKLLPALALLSDATAGQGHIINGLVIDAVKARRGKVVKVRDIVKVGRELYAKAEAEAEAGTESGTEA</sequence>
<gene>
    <name evidence="1" type="ORF">K460DRAFT_110346</name>
</gene>
<comment type="caution">
    <text evidence="1">The sequence shown here is derived from an EMBL/GenBank/DDBJ whole genome shotgun (WGS) entry which is preliminary data.</text>
</comment>